<sequence length="711" mass="77809">MRNQIGKTYFNIFIGSIILAFILPGLVLISKVMPEEEEEAYVPPPIVEKEKQPIVSAVEYPSAEWTTYGGDLFNRRYSLLDQINTENIADLKPEWVTSLGSGLEFKYSGEATPLVQDGVMYIATGAHDVLALNAVTGEKIWEYRPKLAEKLDTVCCGWTTRGVALGEGKVFVGLLDARLVALDQKTGEVIWETEVANWEEGYTITSAPLYYDGKVFTGVSGGEYGIRGRLTAYDSDNGFEVWRWYSIPGPGEKGHDSWPSDNDAWLTGGAPIWQTPAVDPELGYIYFSTGNTAPDVDGSMREGDNLYADSIVALDVKTGQYKWHFQEVHHDIWDMDSPNPVILYDVEMDGKVRKGIGQAGKTGWVYLLDRTNGKPLVGIVEKAVPQDERQKTAKTQPFPIGDSFVPQTITEEDVARDLGPNFEGEIGSIFTPFWDVPVTLKPGTFGGANWPPSAYNPDTEYFYVLGNDNYFSFERNELNEFSEGDMYLGSIFGPVLDAPARGTVTAIDVKTNKIAWQQNWDTIAYSGALTTKGNLLFVGHNDGRLIAYDATTGEQVWEFMTDAGVNAPAITYEIDGEQYISVFAAGNSLAGSKHGDKVYTFKLNGALPAGTVIDASQSANQPTDEDVVAVDVGQGLAIFEANCLACHGDQGTGGHNGPDLQKSLITEDKDEVLERIKNGGASMPSFKDTLSEEEIEAVAAYVTKIISKIGD</sequence>
<keyword evidence="11" id="KW-0472">Membrane</keyword>
<dbReference type="Pfam" id="PF13442">
    <property type="entry name" value="Cytochrome_CBB3"/>
    <property type="match status" value="1"/>
</dbReference>
<reference evidence="14" key="1">
    <citation type="journal article" date="2019" name="Int. J. Syst. Evol. Microbiol.">
        <title>The Global Catalogue of Microorganisms (GCM) 10K type strain sequencing project: providing services to taxonomists for standard genome sequencing and annotation.</title>
        <authorList>
            <consortium name="The Broad Institute Genomics Platform"/>
            <consortium name="The Broad Institute Genome Sequencing Center for Infectious Disease"/>
            <person name="Wu L."/>
            <person name="Ma J."/>
        </authorList>
    </citation>
    <scope>NUCLEOTIDE SEQUENCE [LARGE SCALE GENOMIC DNA]</scope>
    <source>
        <strain evidence="14">CCUG 59778</strain>
    </source>
</reference>
<dbReference type="PANTHER" id="PTHR32303">
    <property type="entry name" value="QUINOPROTEIN ALCOHOL DEHYDROGENASE (CYTOCHROME C)"/>
    <property type="match status" value="1"/>
</dbReference>
<evidence type="ECO:0000256" key="3">
    <source>
        <dbReference type="ARBA" id="ARBA00022448"/>
    </source>
</evidence>
<dbReference type="InterPro" id="IPR002372">
    <property type="entry name" value="PQQ_rpt_dom"/>
</dbReference>
<dbReference type="InterPro" id="IPR011047">
    <property type="entry name" value="Quinoprotein_ADH-like_sf"/>
</dbReference>
<evidence type="ECO:0000313" key="13">
    <source>
        <dbReference type="EMBL" id="MFC4410922.1"/>
    </source>
</evidence>
<keyword evidence="11" id="KW-1133">Transmembrane helix</keyword>
<keyword evidence="8" id="KW-0560">Oxidoreductase</keyword>
<dbReference type="RefSeq" id="WP_378155311.1">
    <property type="nucleotide sequence ID" value="NZ_JBHSEC010000019.1"/>
</dbReference>
<accession>A0ABV8X8G1</accession>
<dbReference type="Pfam" id="PF01011">
    <property type="entry name" value="PQQ"/>
    <property type="match status" value="1"/>
</dbReference>
<keyword evidence="6" id="KW-0732">Signal</keyword>
<keyword evidence="5 10" id="KW-0479">Metal-binding</keyword>
<keyword evidence="11" id="KW-0812">Transmembrane</keyword>
<evidence type="ECO:0000256" key="8">
    <source>
        <dbReference type="ARBA" id="ARBA00023002"/>
    </source>
</evidence>
<dbReference type="SMART" id="SM00564">
    <property type="entry name" value="PQQ"/>
    <property type="match status" value="6"/>
</dbReference>
<keyword evidence="4 10" id="KW-0349">Heme</keyword>
<dbReference type="Proteomes" id="UP001595817">
    <property type="component" value="Unassembled WGS sequence"/>
</dbReference>
<evidence type="ECO:0000256" key="10">
    <source>
        <dbReference type="PROSITE-ProRule" id="PRU00433"/>
    </source>
</evidence>
<evidence type="ECO:0000256" key="4">
    <source>
        <dbReference type="ARBA" id="ARBA00022617"/>
    </source>
</evidence>
<comment type="similarity">
    <text evidence="2">Belongs to the bacterial PQQ dehydrogenase family.</text>
</comment>
<proteinExistence type="inferred from homology"/>
<dbReference type="EMBL" id="JBHSEC010000019">
    <property type="protein sequence ID" value="MFC4410922.1"/>
    <property type="molecule type" value="Genomic_DNA"/>
</dbReference>
<evidence type="ECO:0000256" key="11">
    <source>
        <dbReference type="SAM" id="Phobius"/>
    </source>
</evidence>
<keyword evidence="3" id="KW-0813">Transport</keyword>
<evidence type="ECO:0000256" key="9">
    <source>
        <dbReference type="ARBA" id="ARBA00023004"/>
    </source>
</evidence>
<feature type="transmembrane region" description="Helical" evidence="11">
    <location>
        <begin position="9"/>
        <end position="29"/>
    </location>
</feature>
<evidence type="ECO:0000256" key="2">
    <source>
        <dbReference type="ARBA" id="ARBA00008156"/>
    </source>
</evidence>
<evidence type="ECO:0000313" key="14">
    <source>
        <dbReference type="Proteomes" id="UP001595817"/>
    </source>
</evidence>
<dbReference type="SUPFAM" id="SSF50998">
    <property type="entry name" value="Quinoprotein alcohol dehydrogenase-like"/>
    <property type="match status" value="1"/>
</dbReference>
<dbReference type="InterPro" id="IPR036909">
    <property type="entry name" value="Cyt_c-like_dom_sf"/>
</dbReference>
<evidence type="ECO:0000256" key="1">
    <source>
        <dbReference type="ARBA" id="ARBA00001931"/>
    </source>
</evidence>
<dbReference type="InterPro" id="IPR009056">
    <property type="entry name" value="Cyt_c-like_dom"/>
</dbReference>
<evidence type="ECO:0000256" key="6">
    <source>
        <dbReference type="ARBA" id="ARBA00022729"/>
    </source>
</evidence>
<dbReference type="InterPro" id="IPR018391">
    <property type="entry name" value="PQQ_b-propeller_rpt"/>
</dbReference>
<keyword evidence="14" id="KW-1185">Reference proteome</keyword>
<organism evidence="13 14">
    <name type="scientific">Chungangia koreensis</name>
    <dbReference type="NCBI Taxonomy" id="752657"/>
    <lineage>
        <taxon>Bacteria</taxon>
        <taxon>Bacillati</taxon>
        <taxon>Bacillota</taxon>
        <taxon>Bacilli</taxon>
        <taxon>Lactobacillales</taxon>
        <taxon>Chungangia</taxon>
    </lineage>
</organism>
<evidence type="ECO:0000259" key="12">
    <source>
        <dbReference type="PROSITE" id="PS51007"/>
    </source>
</evidence>
<gene>
    <name evidence="13" type="ORF">ACFOZY_10885</name>
</gene>
<dbReference type="PROSITE" id="PS51007">
    <property type="entry name" value="CYTC"/>
    <property type="match status" value="1"/>
</dbReference>
<keyword evidence="7" id="KW-0249">Electron transport</keyword>
<evidence type="ECO:0000256" key="5">
    <source>
        <dbReference type="ARBA" id="ARBA00022723"/>
    </source>
</evidence>
<dbReference type="InterPro" id="IPR008168">
    <property type="entry name" value="Cyt_C_IC"/>
</dbReference>
<name>A0ABV8X8G1_9LACT</name>
<keyword evidence="9 10" id="KW-0408">Iron</keyword>
<dbReference type="PRINTS" id="PR00605">
    <property type="entry name" value="CYTCHROMECIC"/>
</dbReference>
<dbReference type="Gene3D" id="1.10.760.10">
    <property type="entry name" value="Cytochrome c-like domain"/>
    <property type="match status" value="1"/>
</dbReference>
<feature type="domain" description="Cytochrome c" evidence="12">
    <location>
        <begin position="630"/>
        <end position="706"/>
    </location>
</feature>
<protein>
    <submittedName>
        <fullName evidence="13">PQQ-binding-like beta-propeller repeat protein</fullName>
    </submittedName>
</protein>
<comment type="cofactor">
    <cofactor evidence="1">
        <name>pyrroloquinoline quinone</name>
        <dbReference type="ChEBI" id="CHEBI:58442"/>
    </cofactor>
</comment>
<dbReference type="SUPFAM" id="SSF46626">
    <property type="entry name" value="Cytochrome c"/>
    <property type="match status" value="1"/>
</dbReference>
<comment type="caution">
    <text evidence="13">The sequence shown here is derived from an EMBL/GenBank/DDBJ whole genome shotgun (WGS) entry which is preliminary data.</text>
</comment>
<evidence type="ECO:0000256" key="7">
    <source>
        <dbReference type="ARBA" id="ARBA00022982"/>
    </source>
</evidence>
<dbReference type="Gene3D" id="2.140.10.10">
    <property type="entry name" value="Quinoprotein alcohol dehydrogenase-like superfamily"/>
    <property type="match status" value="1"/>
</dbReference>